<keyword evidence="6 7" id="KW-0472">Membrane</keyword>
<dbReference type="InterPro" id="IPR000175">
    <property type="entry name" value="Na/ntran_symport"/>
</dbReference>
<feature type="transmembrane region" description="Helical" evidence="7">
    <location>
        <begin position="34"/>
        <end position="55"/>
    </location>
</feature>
<sequence>MTASAPAPAAAAAAAPRGRAARRRLRPARTLRRALMYAAGTAVFLFSVFPVYWMVVTAFKPVGEIFSAEPRLLPAAPTLAHFDRVVNGELIPGVGFWGFLGNSLLVTLGAVTMGAVLSLLAAVAVARFRFRLRTAFILLLMVIQMVPMEAMIISIFINFRQLQEASGVQMLGNLTGILIVYTAVSLPFTIMMLRGFVAAVPKELEEAAAIDGAGSGTIFWRILMPLVAPGLVASSIFAFITAWNEFIVALTFLGRSTDAYTLPLTLSYYFGRFGTEWGSIMAASTLLTIPVMVFFLFVQRRMVSGLTMGAVKG</sequence>
<dbReference type="InterPro" id="IPR050901">
    <property type="entry name" value="BP-dep_ABC_trans_perm"/>
</dbReference>
<dbReference type="CDD" id="cd06261">
    <property type="entry name" value="TM_PBP2"/>
    <property type="match status" value="1"/>
</dbReference>
<dbReference type="PROSITE" id="PS50267">
    <property type="entry name" value="NA_NEUROTRAN_SYMP_3"/>
    <property type="match status" value="1"/>
</dbReference>
<organism evidence="10 11">
    <name type="scientific">Nocardiopsis sediminis</name>
    <dbReference type="NCBI Taxonomy" id="1778267"/>
    <lineage>
        <taxon>Bacteria</taxon>
        <taxon>Bacillati</taxon>
        <taxon>Actinomycetota</taxon>
        <taxon>Actinomycetes</taxon>
        <taxon>Streptosporangiales</taxon>
        <taxon>Nocardiopsidaceae</taxon>
        <taxon>Nocardiopsis</taxon>
    </lineage>
</organism>
<evidence type="ECO:0000259" key="9">
    <source>
        <dbReference type="PROSITE" id="PS50928"/>
    </source>
</evidence>
<comment type="similarity">
    <text evidence="7">Belongs to the binding-protein-dependent transport system permease family.</text>
</comment>
<comment type="subcellular location">
    <subcellularLocation>
        <location evidence="1 7">Cell membrane</location>
        <topology evidence="1 7">Multi-pass membrane protein</topology>
    </subcellularLocation>
</comment>
<evidence type="ECO:0000313" key="11">
    <source>
        <dbReference type="Proteomes" id="UP001595847"/>
    </source>
</evidence>
<dbReference type="PANTHER" id="PTHR32243:SF18">
    <property type="entry name" value="INNER MEMBRANE ABC TRANSPORTER PERMEASE PROTEIN YCJP"/>
    <property type="match status" value="1"/>
</dbReference>
<evidence type="ECO:0000256" key="5">
    <source>
        <dbReference type="ARBA" id="ARBA00022989"/>
    </source>
</evidence>
<protein>
    <submittedName>
        <fullName evidence="10">Carbohydrate ABC transporter permease</fullName>
    </submittedName>
</protein>
<dbReference type="InterPro" id="IPR000515">
    <property type="entry name" value="MetI-like"/>
</dbReference>
<evidence type="ECO:0000256" key="1">
    <source>
        <dbReference type="ARBA" id="ARBA00004651"/>
    </source>
</evidence>
<gene>
    <name evidence="10" type="ORF">ACFOVU_05880</name>
</gene>
<feature type="transmembrane region" description="Helical" evidence="7">
    <location>
        <begin position="218"/>
        <end position="243"/>
    </location>
</feature>
<dbReference type="Proteomes" id="UP001595847">
    <property type="component" value="Unassembled WGS sequence"/>
</dbReference>
<keyword evidence="5 7" id="KW-1133">Transmembrane helix</keyword>
<dbReference type="EMBL" id="JBHSBH010000004">
    <property type="protein sequence ID" value="MFC3995432.1"/>
    <property type="molecule type" value="Genomic_DNA"/>
</dbReference>
<evidence type="ECO:0000256" key="7">
    <source>
        <dbReference type="RuleBase" id="RU363032"/>
    </source>
</evidence>
<keyword evidence="2 7" id="KW-0813">Transport</keyword>
<evidence type="ECO:0000256" key="3">
    <source>
        <dbReference type="ARBA" id="ARBA00022475"/>
    </source>
</evidence>
<name>A0ABV8FHY1_9ACTN</name>
<feature type="transmembrane region" description="Helical" evidence="7">
    <location>
        <begin position="104"/>
        <end position="128"/>
    </location>
</feature>
<feature type="transmembrane region" description="Helical" evidence="7">
    <location>
        <begin position="277"/>
        <end position="298"/>
    </location>
</feature>
<evidence type="ECO:0000256" key="2">
    <source>
        <dbReference type="ARBA" id="ARBA00022448"/>
    </source>
</evidence>
<comment type="caution">
    <text evidence="10">The sequence shown here is derived from an EMBL/GenBank/DDBJ whole genome shotgun (WGS) entry which is preliminary data.</text>
</comment>
<dbReference type="InterPro" id="IPR035906">
    <property type="entry name" value="MetI-like_sf"/>
</dbReference>
<keyword evidence="11" id="KW-1185">Reference proteome</keyword>
<dbReference type="Gene3D" id="1.10.3720.10">
    <property type="entry name" value="MetI-like"/>
    <property type="match status" value="1"/>
</dbReference>
<keyword evidence="3" id="KW-1003">Cell membrane</keyword>
<dbReference type="PROSITE" id="PS50928">
    <property type="entry name" value="ABC_TM1"/>
    <property type="match status" value="1"/>
</dbReference>
<feature type="domain" description="ABC transmembrane type-1" evidence="9">
    <location>
        <begin position="100"/>
        <end position="298"/>
    </location>
</feature>
<dbReference type="Pfam" id="PF00528">
    <property type="entry name" value="BPD_transp_1"/>
    <property type="match status" value="1"/>
</dbReference>
<evidence type="ECO:0000256" key="8">
    <source>
        <dbReference type="SAM" id="MobiDB-lite"/>
    </source>
</evidence>
<evidence type="ECO:0000313" key="10">
    <source>
        <dbReference type="EMBL" id="MFC3995432.1"/>
    </source>
</evidence>
<accession>A0ABV8FHY1</accession>
<dbReference type="RefSeq" id="WP_378530540.1">
    <property type="nucleotide sequence ID" value="NZ_JBHSBH010000004.1"/>
</dbReference>
<feature type="transmembrane region" description="Helical" evidence="7">
    <location>
        <begin position="135"/>
        <end position="157"/>
    </location>
</feature>
<evidence type="ECO:0000256" key="4">
    <source>
        <dbReference type="ARBA" id="ARBA00022692"/>
    </source>
</evidence>
<dbReference type="PANTHER" id="PTHR32243">
    <property type="entry name" value="MALTOSE TRANSPORT SYSTEM PERMEASE-RELATED"/>
    <property type="match status" value="1"/>
</dbReference>
<proteinExistence type="inferred from homology"/>
<feature type="transmembrane region" description="Helical" evidence="7">
    <location>
        <begin position="177"/>
        <end position="197"/>
    </location>
</feature>
<reference evidence="11" key="1">
    <citation type="journal article" date="2019" name="Int. J. Syst. Evol. Microbiol.">
        <title>The Global Catalogue of Microorganisms (GCM) 10K type strain sequencing project: providing services to taxonomists for standard genome sequencing and annotation.</title>
        <authorList>
            <consortium name="The Broad Institute Genomics Platform"/>
            <consortium name="The Broad Institute Genome Sequencing Center for Infectious Disease"/>
            <person name="Wu L."/>
            <person name="Ma J."/>
        </authorList>
    </citation>
    <scope>NUCLEOTIDE SEQUENCE [LARGE SCALE GENOMIC DNA]</scope>
    <source>
        <strain evidence="11">TBRC 1826</strain>
    </source>
</reference>
<keyword evidence="4 7" id="KW-0812">Transmembrane</keyword>
<evidence type="ECO:0000256" key="6">
    <source>
        <dbReference type="ARBA" id="ARBA00023136"/>
    </source>
</evidence>
<feature type="compositionally biased region" description="Low complexity" evidence="8">
    <location>
        <begin position="1"/>
        <end position="18"/>
    </location>
</feature>
<dbReference type="SUPFAM" id="SSF161098">
    <property type="entry name" value="MetI-like"/>
    <property type="match status" value="1"/>
</dbReference>
<feature type="region of interest" description="Disordered" evidence="8">
    <location>
        <begin position="1"/>
        <end position="21"/>
    </location>
</feature>